<dbReference type="Pfam" id="PF01740">
    <property type="entry name" value="STAS"/>
    <property type="match status" value="1"/>
</dbReference>
<proteinExistence type="predicted"/>
<dbReference type="InterPro" id="IPR002645">
    <property type="entry name" value="STAS_dom"/>
</dbReference>
<keyword evidence="3 5" id="KW-1133">Transmembrane helix</keyword>
<feature type="transmembrane region" description="Helical" evidence="5">
    <location>
        <begin position="315"/>
        <end position="335"/>
    </location>
</feature>
<dbReference type="InterPro" id="IPR001902">
    <property type="entry name" value="SLC26A/SulP_fam"/>
</dbReference>
<keyword evidence="2 5" id="KW-0812">Transmembrane</keyword>
<dbReference type="GeneID" id="116291161"/>
<dbReference type="PANTHER" id="PTHR11814">
    <property type="entry name" value="SULFATE TRANSPORTER"/>
    <property type="match status" value="1"/>
</dbReference>
<dbReference type="Proteomes" id="UP000515163">
    <property type="component" value="Unplaced"/>
</dbReference>
<feature type="transmembrane region" description="Helical" evidence="5">
    <location>
        <begin position="81"/>
        <end position="102"/>
    </location>
</feature>
<dbReference type="InterPro" id="IPR018045">
    <property type="entry name" value="S04_transporter_CS"/>
</dbReference>
<keyword evidence="4 5" id="KW-0472">Membrane</keyword>
<comment type="subcellular location">
    <subcellularLocation>
        <location evidence="1">Membrane</location>
        <topology evidence="1">Multi-pass membrane protein</topology>
    </subcellularLocation>
</comment>
<dbReference type="InterPro" id="IPR011547">
    <property type="entry name" value="SLC26A/SulP_dom"/>
</dbReference>
<evidence type="ECO:0000256" key="2">
    <source>
        <dbReference type="ARBA" id="ARBA00022692"/>
    </source>
</evidence>
<evidence type="ECO:0000256" key="4">
    <source>
        <dbReference type="ARBA" id="ARBA00023136"/>
    </source>
</evidence>
<evidence type="ECO:0000256" key="1">
    <source>
        <dbReference type="ARBA" id="ARBA00004141"/>
    </source>
</evidence>
<feature type="transmembrane region" description="Helical" evidence="5">
    <location>
        <begin position="54"/>
        <end position="74"/>
    </location>
</feature>
<feature type="transmembrane region" description="Helical" evidence="5">
    <location>
        <begin position="243"/>
        <end position="268"/>
    </location>
</feature>
<evidence type="ECO:0000313" key="7">
    <source>
        <dbReference type="Proteomes" id="UP000515163"/>
    </source>
</evidence>
<feature type="transmembrane region" description="Helical" evidence="5">
    <location>
        <begin position="442"/>
        <end position="472"/>
    </location>
</feature>
<dbReference type="OrthoDB" id="288203at2759"/>
<gene>
    <name evidence="8" type="primary">LOC116291161</name>
</gene>
<feature type="domain" description="STAS" evidence="6">
    <location>
        <begin position="485"/>
        <end position="570"/>
    </location>
</feature>
<feature type="transmembrane region" description="Helical" evidence="5">
    <location>
        <begin position="122"/>
        <end position="140"/>
    </location>
</feature>
<feature type="transmembrane region" description="Helical" evidence="5">
    <location>
        <begin position="412"/>
        <end position="430"/>
    </location>
</feature>
<dbReference type="CDD" id="cd07042">
    <property type="entry name" value="STAS_SulP_like_sulfate_transporter"/>
    <property type="match status" value="1"/>
</dbReference>
<dbReference type="PROSITE" id="PS01130">
    <property type="entry name" value="SLC26A"/>
    <property type="match status" value="1"/>
</dbReference>
<dbReference type="AlphaFoldDB" id="A0A6P8HN96"/>
<keyword evidence="7" id="KW-1185">Reference proteome</keyword>
<protein>
    <submittedName>
        <fullName evidence="8">Sodium-independent sulfate anion transporter-like isoform X2</fullName>
    </submittedName>
</protein>
<feature type="transmembrane region" description="Helical" evidence="5">
    <location>
        <begin position="147"/>
        <end position="170"/>
    </location>
</feature>
<evidence type="ECO:0000259" key="6">
    <source>
        <dbReference type="PROSITE" id="PS50801"/>
    </source>
</evidence>
<evidence type="ECO:0000313" key="8">
    <source>
        <dbReference type="RefSeq" id="XP_031554145.1"/>
    </source>
</evidence>
<evidence type="ECO:0000256" key="5">
    <source>
        <dbReference type="SAM" id="Phobius"/>
    </source>
</evidence>
<dbReference type="SUPFAM" id="SSF52091">
    <property type="entry name" value="SpoIIaa-like"/>
    <property type="match status" value="1"/>
</dbReference>
<dbReference type="GO" id="GO:0008271">
    <property type="term" value="F:secondary active sulfate transmembrane transporter activity"/>
    <property type="evidence" value="ECO:0007669"/>
    <property type="project" value="InterPro"/>
</dbReference>
<dbReference type="Pfam" id="PF00916">
    <property type="entry name" value="Sulfate_transp"/>
    <property type="match status" value="1"/>
</dbReference>
<accession>A0A6P8HN96</accession>
<feature type="transmembrane region" description="Helical" evidence="5">
    <location>
        <begin position="386"/>
        <end position="405"/>
    </location>
</feature>
<reference evidence="8" key="1">
    <citation type="submission" date="2025-08" db="UniProtKB">
        <authorList>
            <consortium name="RefSeq"/>
        </authorList>
    </citation>
    <scope>IDENTIFICATION</scope>
    <source>
        <tissue evidence="8">Tentacle</tissue>
    </source>
</reference>
<dbReference type="RefSeq" id="XP_031554145.1">
    <property type="nucleotide sequence ID" value="XM_031698285.1"/>
</dbReference>
<sequence length="605" mass="66149">MSSPRSTRVELQQKCIENCSERCDKSIFTNYIAKRFPISTWLPKYNFTALQFDIIAGLTVGLMVVPQGLAYALVAGLPPQYGLYSAFMGCFVYCIFGTSKDITLGPTAIMSLIVSAYGRPDIPAFVIVLTLFSGLIQLAMGILKIGFLVNFISIPVVSGFTSSAAIIIAIGQIKDLLGLRDVPRPFIKRVYYTFRHLGDTKTGDLILGLICIVVLLSLRKVGRSKWVKEGHQENHKGLRLAKKLVWIVSIARNALIILLASFVAVIFLQHGFHDAFSLTDHLEPGFPPFQAPSLTITVGNQTLSTLEVLKQVGPGLAIVPLIGFLESIAIAKAFARKNKYKVDASQELIALGLANCFSSFVSSYPVTGSFSRTAVNAQSGVTTPAGGIFTGAIVLLALGVLTPFFKYIPKASLAALIISSVLTMIEYHIVPKIWKARKIDLLPFFITFFGCFYEIELGILLGIGVSLMIFLYPVVWPKLIKADCDYTVIKVNGDLIYAGMEHVTSEIQEMSYSDPPPRGVVIDLSVVTQIDFTVTQSLLMVLEDLESRKISVFFSGVQNHIRDIMVDSGIELSIINPTPDAMARVVNAEAAPFLPQAEITINDSE</sequence>
<dbReference type="InterPro" id="IPR036513">
    <property type="entry name" value="STAS_dom_sf"/>
</dbReference>
<dbReference type="Gene3D" id="3.30.750.24">
    <property type="entry name" value="STAS domain"/>
    <property type="match status" value="1"/>
</dbReference>
<feature type="transmembrane region" description="Helical" evidence="5">
    <location>
        <begin position="205"/>
        <end position="222"/>
    </location>
</feature>
<feature type="transmembrane region" description="Helical" evidence="5">
    <location>
        <begin position="347"/>
        <end position="366"/>
    </location>
</feature>
<organism evidence="7 8">
    <name type="scientific">Actinia tenebrosa</name>
    <name type="common">Australian red waratah sea anemone</name>
    <dbReference type="NCBI Taxonomy" id="6105"/>
    <lineage>
        <taxon>Eukaryota</taxon>
        <taxon>Metazoa</taxon>
        <taxon>Cnidaria</taxon>
        <taxon>Anthozoa</taxon>
        <taxon>Hexacorallia</taxon>
        <taxon>Actiniaria</taxon>
        <taxon>Actiniidae</taxon>
        <taxon>Actinia</taxon>
    </lineage>
</organism>
<name>A0A6P8HN96_ACTTE</name>
<dbReference type="PROSITE" id="PS50801">
    <property type="entry name" value="STAS"/>
    <property type="match status" value="1"/>
</dbReference>
<dbReference type="GO" id="GO:0016020">
    <property type="term" value="C:membrane"/>
    <property type="evidence" value="ECO:0007669"/>
    <property type="project" value="UniProtKB-SubCell"/>
</dbReference>
<evidence type="ECO:0000256" key="3">
    <source>
        <dbReference type="ARBA" id="ARBA00022989"/>
    </source>
</evidence>